<dbReference type="Pfam" id="PF01852">
    <property type="entry name" value="START"/>
    <property type="match status" value="1"/>
</dbReference>
<dbReference type="InterPro" id="IPR001849">
    <property type="entry name" value="PH_domain"/>
</dbReference>
<dbReference type="SUPFAM" id="SSF55961">
    <property type="entry name" value="Bet v1-like"/>
    <property type="match status" value="1"/>
</dbReference>
<evidence type="ECO:0008006" key="10">
    <source>
        <dbReference type="Google" id="ProtNLM"/>
    </source>
</evidence>
<evidence type="ECO:0000313" key="7">
    <source>
        <dbReference type="EMBL" id="KAA0171777.1"/>
    </source>
</evidence>
<dbReference type="GO" id="GO:0005783">
    <property type="term" value="C:endoplasmic reticulum"/>
    <property type="evidence" value="ECO:0007669"/>
    <property type="project" value="UniProtKB-SubCell"/>
</dbReference>
<dbReference type="CDD" id="cd00821">
    <property type="entry name" value="PH"/>
    <property type="match status" value="1"/>
</dbReference>
<keyword evidence="2" id="KW-0256">Endoplasmic reticulum</keyword>
<evidence type="ECO:0000256" key="1">
    <source>
        <dbReference type="ARBA" id="ARBA00004240"/>
    </source>
</evidence>
<feature type="domain" description="START" evidence="5">
    <location>
        <begin position="308"/>
        <end position="457"/>
    </location>
</feature>
<evidence type="ECO:0000256" key="2">
    <source>
        <dbReference type="ARBA" id="ARBA00022824"/>
    </source>
</evidence>
<evidence type="ECO:0000259" key="4">
    <source>
        <dbReference type="PROSITE" id="PS50003"/>
    </source>
</evidence>
<comment type="subcellular location">
    <subcellularLocation>
        <location evidence="1">Endoplasmic reticulum</location>
    </subcellularLocation>
</comment>
<reference evidence="8 9" key="1">
    <citation type="submission" date="2019-07" db="EMBL/GenBank/DDBJ databases">
        <title>Genomes of Cafeteria roenbergensis.</title>
        <authorList>
            <person name="Fischer M.G."/>
            <person name="Hackl T."/>
            <person name="Roman M."/>
        </authorList>
    </citation>
    <scope>NUCLEOTIDE SEQUENCE [LARGE SCALE GENOMIC DNA]</scope>
    <source>
        <strain evidence="6 9">Cflag</strain>
        <strain evidence="7 8">RCC970-E3</strain>
    </source>
</reference>
<dbReference type="InterPro" id="IPR011993">
    <property type="entry name" value="PH-like_dom_sf"/>
</dbReference>
<dbReference type="SMART" id="SM00233">
    <property type="entry name" value="PH"/>
    <property type="match status" value="1"/>
</dbReference>
<protein>
    <recommendedName>
        <fullName evidence="10">PH domain-containing protein</fullName>
    </recommendedName>
</protein>
<dbReference type="PANTHER" id="PTHR19308:SF56">
    <property type="entry name" value="START DOMAIN-CONTAINING PROTEIN"/>
    <property type="match status" value="1"/>
</dbReference>
<dbReference type="Gene3D" id="3.30.559.10">
    <property type="entry name" value="Chloramphenicol acetyltransferase-like domain"/>
    <property type="match status" value="1"/>
</dbReference>
<evidence type="ECO:0000256" key="3">
    <source>
        <dbReference type="SAM" id="MobiDB-lite"/>
    </source>
</evidence>
<gene>
    <name evidence="7" type="ORF">FNF28_00413</name>
    <name evidence="6" type="ORF">FNF31_02752</name>
</gene>
<evidence type="ECO:0000313" key="6">
    <source>
        <dbReference type="EMBL" id="KAA0163590.1"/>
    </source>
</evidence>
<dbReference type="AlphaFoldDB" id="A0A5A8E4L1"/>
<dbReference type="PROSITE" id="PS50003">
    <property type="entry name" value="PH_DOMAIN"/>
    <property type="match status" value="1"/>
</dbReference>
<dbReference type="InterPro" id="IPR023213">
    <property type="entry name" value="CAT-like_dom_sf"/>
</dbReference>
<name>A0A5A8E4L1_CAFRO</name>
<evidence type="ECO:0000313" key="9">
    <source>
        <dbReference type="Proteomes" id="UP000325113"/>
    </source>
</evidence>
<proteinExistence type="predicted"/>
<dbReference type="Pfam" id="PF00198">
    <property type="entry name" value="2-oxoacid_dh"/>
    <property type="match status" value="2"/>
</dbReference>
<evidence type="ECO:0000259" key="5">
    <source>
        <dbReference type="PROSITE" id="PS50848"/>
    </source>
</evidence>
<dbReference type="InterPro" id="IPR002913">
    <property type="entry name" value="START_lipid-bd_dom"/>
</dbReference>
<feature type="domain" description="PH" evidence="4">
    <location>
        <begin position="22"/>
        <end position="128"/>
    </location>
</feature>
<sequence>MESATDAAPSAQQPAGAECPWPSTVRGTLLKRCGVHGWRPRYATLKPSAKVFRYSRAKDDAVPRFQMTLDASVSLRSRPSFKAKWPGLSSAVQVFPFVIHSALGDMHFASRSEESRSKWIDALTWSVGLPEPIAGRPGASRRTLGAPSPAGSLTPVSRSSTRLGAGGAGAGAGSHPRGSAEPRALFARPSQSDEGEDAAAGVGEGDSGADGEDAPSGPDSEGQSDDEDASADGEDDDAASSGFGPVPAEGVPAWAVRAGAQHQREAIMRCSEEGKARCWTPSGAKSGMQCFTAKGGPPGARGDGVVPWPLAAILDILQNHREDVDEQLVSQTHLATISNHYIVSQMRYKSPSVFVGPREFVTLTHWKVWGGSEAADVGIPDGTLVISASSTSIPESITSAPVTAGHTRGEVPIGGWVVRPRPPATPGAVSTVCDAVYMSTLDPKGSLPHSVVQVAVAKQAMMVKALNDALAARYGGPTWDKAPKARASGPAQQLRNDGWTPPSAASRAKRARAAGAAASVPGLAVLAVVVHPHLAAHVFVLACAAFALRWLYRAVVGPAWMSTRQKLSIASWNPPGEGNIHGAVQLDATRALAWLAEARAATGKHVTVTHLVIKAVGLALRACPQLNGRVVLGEFIPAGSVDVGCLVAMEREEGGVRSGDLAYTKILAADRRPVGAIADDIAGAAKRLRALKDAEFESSKGAMRALPTWALRPVSHWLGWVSSALGLPIPFIGVRAFPVGSCMVTAVGGLGLDTAFAPFTPFLHVPLLVAIGSVKDAVLPVDGAPAVRKAVTVTATVDHRVVDGAGAAVLSRVLRAVFEQPAAMLGPPATVAVN</sequence>
<dbReference type="InterPro" id="IPR023393">
    <property type="entry name" value="START-like_dom_sf"/>
</dbReference>
<feature type="compositionally biased region" description="Acidic residues" evidence="3">
    <location>
        <begin position="222"/>
        <end position="238"/>
    </location>
</feature>
<organism evidence="7 8">
    <name type="scientific">Cafeteria roenbergensis</name>
    <name type="common">Marine flagellate</name>
    <dbReference type="NCBI Taxonomy" id="33653"/>
    <lineage>
        <taxon>Eukaryota</taxon>
        <taxon>Sar</taxon>
        <taxon>Stramenopiles</taxon>
        <taxon>Bigyra</taxon>
        <taxon>Opalozoa</taxon>
        <taxon>Bicosoecida</taxon>
        <taxon>Cafeteriaceae</taxon>
        <taxon>Cafeteria</taxon>
    </lineage>
</organism>
<dbReference type="GO" id="GO:0008289">
    <property type="term" value="F:lipid binding"/>
    <property type="evidence" value="ECO:0007669"/>
    <property type="project" value="InterPro"/>
</dbReference>
<dbReference type="GO" id="GO:0016746">
    <property type="term" value="F:acyltransferase activity"/>
    <property type="evidence" value="ECO:0007669"/>
    <property type="project" value="InterPro"/>
</dbReference>
<feature type="region of interest" description="Disordered" evidence="3">
    <location>
        <begin position="481"/>
        <end position="508"/>
    </location>
</feature>
<dbReference type="EMBL" id="VLTL01000004">
    <property type="protein sequence ID" value="KAA0171777.1"/>
    <property type="molecule type" value="Genomic_DNA"/>
</dbReference>
<dbReference type="SUPFAM" id="SSF52777">
    <property type="entry name" value="CoA-dependent acyltransferases"/>
    <property type="match status" value="1"/>
</dbReference>
<dbReference type="SUPFAM" id="SSF50729">
    <property type="entry name" value="PH domain-like"/>
    <property type="match status" value="1"/>
</dbReference>
<evidence type="ECO:0000313" key="8">
    <source>
        <dbReference type="Proteomes" id="UP000324907"/>
    </source>
</evidence>
<accession>A0A5A8E4L1</accession>
<dbReference type="CDD" id="cd00177">
    <property type="entry name" value="START"/>
    <property type="match status" value="1"/>
</dbReference>
<comment type="caution">
    <text evidence="7">The sequence shown here is derived from an EMBL/GenBank/DDBJ whole genome shotgun (WGS) entry which is preliminary data.</text>
</comment>
<dbReference type="Proteomes" id="UP000324907">
    <property type="component" value="Unassembled WGS sequence"/>
</dbReference>
<dbReference type="PROSITE" id="PS50848">
    <property type="entry name" value="START"/>
    <property type="match status" value="1"/>
</dbReference>
<dbReference type="Proteomes" id="UP000325113">
    <property type="component" value="Unassembled WGS sequence"/>
</dbReference>
<dbReference type="InterPro" id="IPR001078">
    <property type="entry name" value="2-oxoacid_DH_actylTfrase"/>
</dbReference>
<dbReference type="PANTHER" id="PTHR19308">
    <property type="entry name" value="PHOSPHATIDYLCHOLINE TRANSFER PROTEIN"/>
    <property type="match status" value="1"/>
</dbReference>
<dbReference type="EMBL" id="VLTM01000021">
    <property type="protein sequence ID" value="KAA0163590.1"/>
    <property type="molecule type" value="Genomic_DNA"/>
</dbReference>
<feature type="region of interest" description="Disordered" evidence="3">
    <location>
        <begin position="130"/>
        <end position="249"/>
    </location>
</feature>
<dbReference type="InterPro" id="IPR051213">
    <property type="entry name" value="START_lipid_transfer"/>
</dbReference>
<dbReference type="Gene3D" id="3.30.530.20">
    <property type="match status" value="1"/>
</dbReference>
<dbReference type="Gene3D" id="2.30.29.30">
    <property type="entry name" value="Pleckstrin-homology domain (PH domain)/Phosphotyrosine-binding domain (PTB)"/>
    <property type="match status" value="1"/>
</dbReference>